<evidence type="ECO:0000256" key="7">
    <source>
        <dbReference type="ARBA" id="ARBA00048791"/>
    </source>
</evidence>
<reference evidence="11" key="2">
    <citation type="journal article" date="2020" name="bioRxiv">
        <title>Genomic and phenotypic heterogeneity of clinical isolates of the human pathogens Aspergillus fumigatus, Aspergillus lentulus and Aspergillus fumigatiaffinis.</title>
        <authorList>
            <person name="dos Santos R.A.C."/>
            <person name="Steenwyk J.L."/>
            <person name="Rivero-Menendez O."/>
            <person name="Mead M.E."/>
            <person name="Silva L.P."/>
            <person name="Bastos R.W."/>
            <person name="Alastruey-Izquierdo A."/>
            <person name="Goldman G.H."/>
            <person name="Rokas A."/>
        </authorList>
    </citation>
    <scope>NUCLEOTIDE SEQUENCE</scope>
    <source>
        <strain evidence="11">CNM-CM8927</strain>
    </source>
</reference>
<proteinExistence type="inferred from homology"/>
<keyword evidence="3" id="KW-0963">Cytoplasm</keyword>
<dbReference type="Proteomes" id="UP000649114">
    <property type="component" value="Unassembled WGS sequence"/>
</dbReference>
<evidence type="ECO:0000256" key="1">
    <source>
        <dbReference type="ARBA" id="ARBA00010936"/>
    </source>
</evidence>
<dbReference type="FunFam" id="3.20.20.70:FF:000198">
    <property type="entry name" value="Deoxyribose-phosphate aldolase"/>
    <property type="match status" value="1"/>
</dbReference>
<evidence type="ECO:0000256" key="6">
    <source>
        <dbReference type="ARBA" id="ARBA00032755"/>
    </source>
</evidence>
<dbReference type="InterPro" id="IPR013785">
    <property type="entry name" value="Aldolase_TIM"/>
</dbReference>
<name>A0AAN6BTG7_ASPLE</name>
<evidence type="ECO:0000256" key="2">
    <source>
        <dbReference type="ARBA" id="ARBA00012515"/>
    </source>
</evidence>
<gene>
    <name evidence="10" type="ORF">ALT_2098</name>
    <name evidence="11" type="ORF">CNMCM8927_009838</name>
</gene>
<evidence type="ECO:0000313" key="13">
    <source>
        <dbReference type="Proteomes" id="UP000649114"/>
    </source>
</evidence>
<accession>A0AAN6BTG7</accession>
<dbReference type="AlphaFoldDB" id="A0AAN6BTG7"/>
<dbReference type="PANTHER" id="PTHR10889">
    <property type="entry name" value="DEOXYRIBOSE-PHOSPHATE ALDOLASE"/>
    <property type="match status" value="1"/>
</dbReference>
<reference evidence="10 12" key="1">
    <citation type="submission" date="2015-11" db="EMBL/GenBank/DDBJ databases">
        <title>Aspergillus lentulus strain IFM 54703T.</title>
        <authorList>
            <person name="Kusuya Y."/>
            <person name="Sakai K."/>
            <person name="Kamei K."/>
            <person name="Takahashi H."/>
            <person name="Yaguchi T."/>
        </authorList>
    </citation>
    <scope>NUCLEOTIDE SEQUENCE [LARGE SCALE GENOMIC DNA]</scope>
    <source>
        <strain evidence="10 12">IFM 54703</strain>
    </source>
</reference>
<organism evidence="11 13">
    <name type="scientific">Aspergillus lentulus</name>
    <dbReference type="NCBI Taxonomy" id="293939"/>
    <lineage>
        <taxon>Eukaryota</taxon>
        <taxon>Fungi</taxon>
        <taxon>Dikarya</taxon>
        <taxon>Ascomycota</taxon>
        <taxon>Pezizomycotina</taxon>
        <taxon>Eurotiomycetes</taxon>
        <taxon>Eurotiomycetidae</taxon>
        <taxon>Eurotiales</taxon>
        <taxon>Aspergillaceae</taxon>
        <taxon>Aspergillus</taxon>
        <taxon>Aspergillus subgen. Fumigati</taxon>
    </lineage>
</organism>
<dbReference type="SUPFAM" id="SSF51569">
    <property type="entry name" value="Aldolase"/>
    <property type="match status" value="1"/>
</dbReference>
<keyword evidence="5" id="KW-0704">Schiff base</keyword>
<dbReference type="InterPro" id="IPR011343">
    <property type="entry name" value="DeoC"/>
</dbReference>
<evidence type="ECO:0000256" key="4">
    <source>
        <dbReference type="ARBA" id="ARBA00023239"/>
    </source>
</evidence>
<evidence type="ECO:0000256" key="9">
    <source>
        <dbReference type="SAM" id="MobiDB-lite"/>
    </source>
</evidence>
<dbReference type="GO" id="GO:0009264">
    <property type="term" value="P:deoxyribonucleotide catabolic process"/>
    <property type="evidence" value="ECO:0007669"/>
    <property type="project" value="InterPro"/>
</dbReference>
<dbReference type="PANTHER" id="PTHR10889:SF1">
    <property type="entry name" value="DEOXYRIBOSE-PHOSPHATE ALDOLASE"/>
    <property type="match status" value="1"/>
</dbReference>
<dbReference type="InterPro" id="IPR002915">
    <property type="entry name" value="DeoC/FbaB/LacD_aldolase"/>
</dbReference>
<dbReference type="NCBIfam" id="TIGR00126">
    <property type="entry name" value="deoC"/>
    <property type="match status" value="1"/>
</dbReference>
<feature type="compositionally biased region" description="Gly residues" evidence="9">
    <location>
        <begin position="72"/>
        <end position="92"/>
    </location>
</feature>
<dbReference type="CDD" id="cd00959">
    <property type="entry name" value="DeoC"/>
    <property type="match status" value="1"/>
</dbReference>
<evidence type="ECO:0000313" key="11">
    <source>
        <dbReference type="EMBL" id="KAF4208592.1"/>
    </source>
</evidence>
<dbReference type="Gene3D" id="3.20.20.70">
    <property type="entry name" value="Aldolase class I"/>
    <property type="match status" value="1"/>
</dbReference>
<dbReference type="SMART" id="SM01133">
    <property type="entry name" value="DeoC"/>
    <property type="match status" value="1"/>
</dbReference>
<comment type="caution">
    <text evidence="11">The sequence shown here is derived from an EMBL/GenBank/DDBJ whole genome shotgun (WGS) entry which is preliminary data.</text>
</comment>
<dbReference type="GO" id="GO:0004139">
    <property type="term" value="F:deoxyribose-phosphate aldolase activity"/>
    <property type="evidence" value="ECO:0007669"/>
    <property type="project" value="UniProtKB-EC"/>
</dbReference>
<comment type="catalytic activity">
    <reaction evidence="7">
        <text>2-deoxy-D-ribose 5-phosphate = D-glyceraldehyde 3-phosphate + acetaldehyde</text>
        <dbReference type="Rhea" id="RHEA:12821"/>
        <dbReference type="ChEBI" id="CHEBI:15343"/>
        <dbReference type="ChEBI" id="CHEBI:59776"/>
        <dbReference type="ChEBI" id="CHEBI:62877"/>
        <dbReference type="EC" id="4.1.2.4"/>
    </reaction>
</comment>
<feature type="region of interest" description="Disordered" evidence="9">
    <location>
        <begin position="57"/>
        <end position="94"/>
    </location>
</feature>
<dbReference type="EC" id="4.1.2.4" evidence="2"/>
<dbReference type="Pfam" id="PF10961">
    <property type="entry name" value="SelK_SelG"/>
    <property type="match status" value="1"/>
</dbReference>
<evidence type="ECO:0000313" key="12">
    <source>
        <dbReference type="Proteomes" id="UP000051487"/>
    </source>
</evidence>
<dbReference type="Pfam" id="PF01791">
    <property type="entry name" value="DeoC"/>
    <property type="match status" value="1"/>
</dbReference>
<comment type="similarity">
    <text evidence="1">Belongs to the DeoC/FbaB aldolase family. DeoC type 1 subfamily.</text>
</comment>
<evidence type="ECO:0000313" key="10">
    <source>
        <dbReference type="EMBL" id="GAQ04777.1"/>
    </source>
</evidence>
<dbReference type="InterPro" id="IPR028581">
    <property type="entry name" value="DeoC_typeI"/>
</dbReference>
<sequence>MPADNKTYLSNGQVLASPPLSVRILRFFENIYFFLGLYFVSLFSLDPYTAAQNSQFNVSRSGNRHNARPRWGGSGPSSGGGGGGGGPGGGFGPRRIGRVSTYSSTMTLPANNAEWGAVISSYKDQLPEVYPVYQTPLPSSVNRYIDHTQLSLDATDEDIDKLCAEAAKYNFAAVCVRLRHVRRAVTNLQSSPECTVACVVGFPEGTHDTMEKEKEALDAAELGASELDMVINWPKLKEGQYMDVYADVLEVRKGAPSPVKLKVILETSQLTKDEIIAGSVISSMAGADFVKTSTGFKGAGANVDDVAMMRAVVELVGKGTKVKASGGVRSAEDCIKMLKAGADRIGTSSGVNIVNQLAGKETQPATPAAY</sequence>
<reference evidence="11" key="3">
    <citation type="submission" date="2020-04" db="EMBL/GenBank/DDBJ databases">
        <authorList>
            <person name="Santos R.A.C."/>
            <person name="Steenwyk J.L."/>
            <person name="Rivero-Menendez O."/>
            <person name="Mead M.E."/>
            <person name="Silva L.P."/>
            <person name="Bastos R.W."/>
            <person name="Alastruey-Izquierdo A."/>
            <person name="Goldman G.H."/>
            <person name="Rokas A."/>
        </authorList>
    </citation>
    <scope>NUCLEOTIDE SEQUENCE</scope>
    <source>
        <strain evidence="11">CNM-CM8927</strain>
    </source>
</reference>
<protein>
    <recommendedName>
        <fullName evidence="2">deoxyribose-phosphate aldolase</fullName>
        <ecNumber evidence="2">4.1.2.4</ecNumber>
    </recommendedName>
    <alternativeName>
        <fullName evidence="6">2-deoxy-D-ribose 5-phosphate aldolase</fullName>
    </alternativeName>
</protein>
<comment type="function">
    <text evidence="8">Catalyzes a reversible aldol reaction between acetaldehyde and D-glyceraldehyde 3-phosphate to generate 2-deoxy-D-ribose 5-phosphate.</text>
</comment>
<dbReference type="HAMAP" id="MF_00114">
    <property type="entry name" value="DeoC_type1"/>
    <property type="match status" value="1"/>
</dbReference>
<evidence type="ECO:0000256" key="5">
    <source>
        <dbReference type="ARBA" id="ARBA00023270"/>
    </source>
</evidence>
<dbReference type="InterPro" id="IPR024491">
    <property type="entry name" value="Se_SelK/SelG"/>
</dbReference>
<dbReference type="GO" id="GO:0005737">
    <property type="term" value="C:cytoplasm"/>
    <property type="evidence" value="ECO:0007669"/>
    <property type="project" value="InterPro"/>
</dbReference>
<evidence type="ECO:0000256" key="3">
    <source>
        <dbReference type="ARBA" id="ARBA00022490"/>
    </source>
</evidence>
<dbReference type="EMBL" id="JAAAPU010000009">
    <property type="protein sequence ID" value="KAF4208592.1"/>
    <property type="molecule type" value="Genomic_DNA"/>
</dbReference>
<evidence type="ECO:0000256" key="8">
    <source>
        <dbReference type="ARBA" id="ARBA00056337"/>
    </source>
</evidence>
<dbReference type="GO" id="GO:0016052">
    <property type="term" value="P:carbohydrate catabolic process"/>
    <property type="evidence" value="ECO:0007669"/>
    <property type="project" value="TreeGrafter"/>
</dbReference>
<keyword evidence="4" id="KW-0456">Lyase</keyword>
<dbReference type="EMBL" id="BCLY01000004">
    <property type="protein sequence ID" value="GAQ04777.1"/>
    <property type="molecule type" value="Genomic_DNA"/>
</dbReference>
<dbReference type="Proteomes" id="UP000051487">
    <property type="component" value="Unassembled WGS sequence"/>
</dbReference>